<evidence type="ECO:0000256" key="2">
    <source>
        <dbReference type="ARBA" id="ARBA00022692"/>
    </source>
</evidence>
<evidence type="ECO:0000259" key="5">
    <source>
        <dbReference type="Pfam" id="PF01094"/>
    </source>
</evidence>
<sequence>MLLVSATPGGPLTPARFQQFMTSSRRDKSVYNLSADEALALDAMLAVLSGLNDLLADEEGVKIFKSTFRRREMYNVDMKGIQCWNRNITPWTHGPAIKRALEKVKISGWTGPIAFDEHGVRQNHTLEILHLTYRSPLKKVRNLYVSLLFSNKLSYLSIDARNINESPFMMQKCPSAW</sequence>
<dbReference type="InterPro" id="IPR001828">
    <property type="entry name" value="ANF_lig-bd_rcpt"/>
</dbReference>
<dbReference type="SUPFAM" id="SSF53822">
    <property type="entry name" value="Periplasmic binding protein-like I"/>
    <property type="match status" value="1"/>
</dbReference>
<dbReference type="Pfam" id="PF01094">
    <property type="entry name" value="ANF_receptor"/>
    <property type="match status" value="1"/>
</dbReference>
<evidence type="ECO:0000256" key="4">
    <source>
        <dbReference type="ARBA" id="ARBA00023136"/>
    </source>
</evidence>
<evidence type="ECO:0000256" key="1">
    <source>
        <dbReference type="ARBA" id="ARBA00004370"/>
    </source>
</evidence>
<dbReference type="EMBL" id="PZQS01000003">
    <property type="protein sequence ID" value="PVD34158.1"/>
    <property type="molecule type" value="Genomic_DNA"/>
</dbReference>
<keyword evidence="3" id="KW-1133">Transmembrane helix</keyword>
<dbReference type="AlphaFoldDB" id="A0A2T7PL62"/>
<evidence type="ECO:0000256" key="3">
    <source>
        <dbReference type="ARBA" id="ARBA00022989"/>
    </source>
</evidence>
<comment type="caution">
    <text evidence="6">The sequence shown here is derived from an EMBL/GenBank/DDBJ whole genome shotgun (WGS) entry which is preliminary data.</text>
</comment>
<gene>
    <name evidence="6" type="ORF">C0Q70_05421</name>
</gene>
<keyword evidence="4" id="KW-0472">Membrane</keyword>
<keyword evidence="2" id="KW-0812">Transmembrane</keyword>
<dbReference type="InterPro" id="IPR028082">
    <property type="entry name" value="Peripla_BP_I"/>
</dbReference>
<reference evidence="6 7" key="1">
    <citation type="submission" date="2018-04" db="EMBL/GenBank/DDBJ databases">
        <title>The genome of golden apple snail Pomacea canaliculata provides insight into stress tolerance and invasive adaptation.</title>
        <authorList>
            <person name="Liu C."/>
            <person name="Liu B."/>
            <person name="Ren Y."/>
            <person name="Zhang Y."/>
            <person name="Wang H."/>
            <person name="Li S."/>
            <person name="Jiang F."/>
            <person name="Yin L."/>
            <person name="Zhang G."/>
            <person name="Qian W."/>
            <person name="Fan W."/>
        </authorList>
    </citation>
    <scope>NUCLEOTIDE SEQUENCE [LARGE SCALE GENOMIC DNA]</scope>
    <source>
        <strain evidence="6">SZHN2017</strain>
        <tissue evidence="6">Muscle</tissue>
    </source>
</reference>
<evidence type="ECO:0000313" key="7">
    <source>
        <dbReference type="Proteomes" id="UP000245119"/>
    </source>
</evidence>
<name>A0A2T7PL62_POMCA</name>
<accession>A0A2T7PL62</accession>
<comment type="subcellular location">
    <subcellularLocation>
        <location evidence="1">Membrane</location>
    </subcellularLocation>
</comment>
<dbReference type="Gene3D" id="3.40.50.2300">
    <property type="match status" value="1"/>
</dbReference>
<feature type="domain" description="Receptor ligand binding region" evidence="5">
    <location>
        <begin position="16"/>
        <end position="132"/>
    </location>
</feature>
<dbReference type="Proteomes" id="UP000245119">
    <property type="component" value="Linkage Group LG3"/>
</dbReference>
<keyword evidence="7" id="KW-1185">Reference proteome</keyword>
<organism evidence="6 7">
    <name type="scientific">Pomacea canaliculata</name>
    <name type="common">Golden apple snail</name>
    <dbReference type="NCBI Taxonomy" id="400727"/>
    <lineage>
        <taxon>Eukaryota</taxon>
        <taxon>Metazoa</taxon>
        <taxon>Spiralia</taxon>
        <taxon>Lophotrochozoa</taxon>
        <taxon>Mollusca</taxon>
        <taxon>Gastropoda</taxon>
        <taxon>Caenogastropoda</taxon>
        <taxon>Architaenioglossa</taxon>
        <taxon>Ampullarioidea</taxon>
        <taxon>Ampullariidae</taxon>
        <taxon>Pomacea</taxon>
    </lineage>
</organism>
<dbReference type="STRING" id="400727.A0A2T7PL62"/>
<dbReference type="GO" id="GO:0016020">
    <property type="term" value="C:membrane"/>
    <property type="evidence" value="ECO:0007669"/>
    <property type="project" value="UniProtKB-SubCell"/>
</dbReference>
<protein>
    <recommendedName>
        <fullName evidence="5">Receptor ligand binding region domain-containing protein</fullName>
    </recommendedName>
</protein>
<evidence type="ECO:0000313" key="6">
    <source>
        <dbReference type="EMBL" id="PVD34158.1"/>
    </source>
</evidence>
<proteinExistence type="predicted"/>